<dbReference type="Proteomes" id="UP000440198">
    <property type="component" value="Unassembled WGS sequence"/>
</dbReference>
<evidence type="ECO:0000313" key="2">
    <source>
        <dbReference type="EMBL" id="KAA5259884.1"/>
    </source>
</evidence>
<keyword evidence="4" id="KW-1185">Reference proteome</keyword>
<dbReference type="AlphaFoldDB" id="A0A7J4YTC5"/>
<dbReference type="RefSeq" id="WP_149923437.1">
    <property type="nucleotide sequence ID" value="NZ_VWAF01000001.1"/>
</dbReference>
<evidence type="ECO:0000313" key="1">
    <source>
        <dbReference type="EMBL" id="KAA5232459.1"/>
    </source>
</evidence>
<name>A0A7J4YTC5_9BACE</name>
<organism evidence="1 3">
    <name type="scientific">Bacteroides finegoldii</name>
    <dbReference type="NCBI Taxonomy" id="338188"/>
    <lineage>
        <taxon>Bacteria</taxon>
        <taxon>Pseudomonadati</taxon>
        <taxon>Bacteroidota</taxon>
        <taxon>Bacteroidia</taxon>
        <taxon>Bacteroidales</taxon>
        <taxon>Bacteroidaceae</taxon>
        <taxon>Bacteroides</taxon>
    </lineage>
</organism>
<dbReference type="Proteomes" id="UP000421791">
    <property type="component" value="Unassembled WGS sequence"/>
</dbReference>
<sequence length="157" mass="18329">MGFTTPCFIRKNTPELRKKLEELGYVKNSPIWTDNCSIIWAYQYPVKGFDTPNYVIANSFDIPFDKHSLLCGEFIDCGTNEELFLAIAALRDDTNENQWFICDVNHWDRSDNGEATVYAEIGEWIFCKSNDDDCARDNHYHKATVEELIEHFKEKEE</sequence>
<accession>A0A7J4YTC5</accession>
<protein>
    <submittedName>
        <fullName evidence="1">Uncharacterized protein</fullName>
    </submittedName>
</protein>
<comment type="caution">
    <text evidence="1">The sequence shown here is derived from an EMBL/GenBank/DDBJ whole genome shotgun (WGS) entry which is preliminary data.</text>
</comment>
<reference evidence="3 4" key="1">
    <citation type="journal article" date="2019" name="Nat. Med.">
        <title>A library of human gut bacterial isolates paired with longitudinal multiomics data enables mechanistic microbiome research.</title>
        <authorList>
            <person name="Poyet M."/>
            <person name="Groussin M."/>
            <person name="Gibbons S.M."/>
            <person name="Avila-Pacheco J."/>
            <person name="Jiang X."/>
            <person name="Kearney S.M."/>
            <person name="Perrotta A.R."/>
            <person name="Berdy B."/>
            <person name="Zhao S."/>
            <person name="Lieberman T.D."/>
            <person name="Swanson P.K."/>
            <person name="Smith M."/>
            <person name="Roesemann S."/>
            <person name="Alexander J.E."/>
            <person name="Rich S.A."/>
            <person name="Livny J."/>
            <person name="Vlamakis H."/>
            <person name="Clish C."/>
            <person name="Bullock K."/>
            <person name="Deik A."/>
            <person name="Scott J."/>
            <person name="Pierce K.A."/>
            <person name="Xavier R.J."/>
            <person name="Alm E.J."/>
        </authorList>
    </citation>
    <scope>NUCLEOTIDE SEQUENCE [LARGE SCALE GENOMIC DNA]</scope>
    <source>
        <strain evidence="2 4">BIOML-A2</strain>
        <strain evidence="1 3">BIOML-A6</strain>
    </source>
</reference>
<evidence type="ECO:0000313" key="4">
    <source>
        <dbReference type="Proteomes" id="UP000440198"/>
    </source>
</evidence>
<evidence type="ECO:0000313" key="3">
    <source>
        <dbReference type="Proteomes" id="UP000421791"/>
    </source>
</evidence>
<dbReference type="EMBL" id="VWAG01000002">
    <property type="protein sequence ID" value="KAA5259884.1"/>
    <property type="molecule type" value="Genomic_DNA"/>
</dbReference>
<dbReference type="EMBL" id="VWAK01000003">
    <property type="protein sequence ID" value="KAA5232459.1"/>
    <property type="molecule type" value="Genomic_DNA"/>
</dbReference>
<proteinExistence type="predicted"/>
<gene>
    <name evidence="2" type="ORF">F2Z09_01185</name>
    <name evidence="1" type="ORF">F2Z22_03640</name>
</gene>